<comment type="caution">
    <text evidence="1">The sequence shown here is derived from an EMBL/GenBank/DDBJ whole genome shotgun (WGS) entry which is preliminary data.</text>
</comment>
<organism evidence="1 2">
    <name type="scientific">Granulicella sibirica</name>
    <dbReference type="NCBI Taxonomy" id="2479048"/>
    <lineage>
        <taxon>Bacteria</taxon>
        <taxon>Pseudomonadati</taxon>
        <taxon>Acidobacteriota</taxon>
        <taxon>Terriglobia</taxon>
        <taxon>Terriglobales</taxon>
        <taxon>Acidobacteriaceae</taxon>
        <taxon>Granulicella</taxon>
    </lineage>
</organism>
<dbReference type="AlphaFoldDB" id="A0A4Q0T499"/>
<reference evidence="2" key="2">
    <citation type="submission" date="2019-02" db="EMBL/GenBank/DDBJ databases">
        <title>Granulicella sibirica sp. nov., a psychrotolerant acidobacterium isolated from an organic soil layer in forested tundra, West Siberia.</title>
        <authorList>
            <person name="Oshkin I.Y."/>
            <person name="Kulichevskaya I.S."/>
            <person name="Rijpstra W.I.C."/>
            <person name="Sinninghe Damste J.S."/>
            <person name="Rakitin A.L."/>
            <person name="Ravin N.V."/>
            <person name="Dedysh S.N."/>
        </authorList>
    </citation>
    <scope>NUCLEOTIDE SEQUENCE [LARGE SCALE GENOMIC DNA]</scope>
    <source>
        <strain evidence="2">AF10</strain>
    </source>
</reference>
<gene>
    <name evidence="1" type="ORF">GRAN_1072</name>
</gene>
<dbReference type="EMBL" id="RDSM01000001">
    <property type="protein sequence ID" value="RXH57762.1"/>
    <property type="molecule type" value="Genomic_DNA"/>
</dbReference>
<name>A0A4Q0T499_9BACT</name>
<accession>A0A4Q0T499</accession>
<protein>
    <submittedName>
        <fullName evidence="1">Uncharacterized protein</fullName>
    </submittedName>
</protein>
<keyword evidence="2" id="KW-1185">Reference proteome</keyword>
<evidence type="ECO:0000313" key="2">
    <source>
        <dbReference type="Proteomes" id="UP000289437"/>
    </source>
</evidence>
<evidence type="ECO:0000313" key="1">
    <source>
        <dbReference type="EMBL" id="RXH57762.1"/>
    </source>
</evidence>
<proteinExistence type="predicted"/>
<sequence length="37" mass="4144">MAFSGIFPLPRECPPQPALRHEILVSIVKRTQGQGIR</sequence>
<reference evidence="1 2" key="1">
    <citation type="submission" date="2018-11" db="EMBL/GenBank/DDBJ databases">
        <authorList>
            <person name="Mardanov A.V."/>
            <person name="Ravin N.V."/>
            <person name="Dedysh S.N."/>
        </authorList>
    </citation>
    <scope>NUCLEOTIDE SEQUENCE [LARGE SCALE GENOMIC DNA]</scope>
    <source>
        <strain evidence="1 2">AF10</strain>
    </source>
</reference>
<dbReference type="Proteomes" id="UP000289437">
    <property type="component" value="Unassembled WGS sequence"/>
</dbReference>